<feature type="transmembrane region" description="Helical" evidence="3">
    <location>
        <begin position="12"/>
        <end position="30"/>
    </location>
</feature>
<keyword evidence="3" id="KW-0472">Membrane</keyword>
<keyword evidence="3" id="KW-1133">Transmembrane helix</keyword>
<dbReference type="InterPro" id="IPR029787">
    <property type="entry name" value="Nucleotide_cyclase"/>
</dbReference>
<dbReference type="InterPro" id="IPR035919">
    <property type="entry name" value="EAL_sf"/>
</dbReference>
<sequence length="800" mass="90035">MQERIWQTSLRILVSCWLLLIAPVCALISLSSRVTYQDPTAAINHPEQAANATAAATNAGLGDILGNFSLDNILAMEISSYAVVMALVLLGVMSTIFVGLWTAKRYYDRNKQEEYFERFLNGGDASRLPLSLDIIDQLVAMRDGRELHHKEKPRHQAASAQHYADNDDVDHAADDFALLAQMEKEKAQAAKEQAEEEKRLAREAKEQAIAEEKARKEAEKAEKARLKEEEKAAKLAAKEQERLEKERIAAEKKAAEEQARLEAEEKARLEAEEKARLKAAEEQARLEAEEKARLEAEEKARLEAEEKARRDAEGITLSGIKAKAIADSLLSDDDDEDTYQAPAPKAATKKEKSKASKSEKAKAEKSESAADKTDKATMAVQYRFNMELESICRNNDYDAFSVYAIHVAGVPEAYDRDGKAKVDKYLDELYQAIRSTFEEALHHFRLSDTDYYIIHKLADEKKIRSLAIRFESETELLRHHHQLATPASLGVVLAGKQSHDEILSQVDIAQDKAARSRTQQWHLTVLELPEAAQETAPAQPAPAAKAPEPELPAKDSWQQLIEQTIEFDKARFVEQSIRPFSANFMPYEEMLLRLNDANNNEVDNIELFEHAKHYELDRQLEQYLVESALCRMTGIEADRLKGINITSDKALTKEFIEWFDGVAKSHKQALSQVVFEMPEKLISSNIEMSEELLTLMRAYGAHICVSDFGSGLHSFRLIHTLKFDFVKISTSITSQIPDDSAATHYARTLIDTAQRQSVKVIAENVEEIEQKEALEELRIDGMQGFILSHPAELPGYAMAN</sequence>
<feature type="domain" description="GGDEF" evidence="5">
    <location>
        <begin position="398"/>
        <end position="526"/>
    </location>
</feature>
<protein>
    <recommendedName>
        <fullName evidence="8">EAL domain-containing protein</fullName>
    </recommendedName>
</protein>
<evidence type="ECO:0000259" key="5">
    <source>
        <dbReference type="PROSITE" id="PS50887"/>
    </source>
</evidence>
<reference evidence="6" key="1">
    <citation type="submission" date="2021-11" db="EMBL/GenBank/DDBJ databases">
        <authorList>
            <person name="Rodrigo-Torres L."/>
            <person name="Arahal R. D."/>
            <person name="Lucena T."/>
        </authorList>
    </citation>
    <scope>NUCLEOTIDE SEQUENCE</scope>
    <source>
        <strain evidence="6">CECT 7929</strain>
    </source>
</reference>
<name>A0ABM8ZRZ9_9VIBR</name>
<proteinExistence type="predicted"/>
<evidence type="ECO:0000313" key="6">
    <source>
        <dbReference type="EMBL" id="CAH0533069.1"/>
    </source>
</evidence>
<dbReference type="PANTHER" id="PTHR33121:SF79">
    <property type="entry name" value="CYCLIC DI-GMP PHOSPHODIESTERASE PDED-RELATED"/>
    <property type="match status" value="1"/>
</dbReference>
<accession>A0ABM8ZRZ9</accession>
<dbReference type="SUPFAM" id="SSF141868">
    <property type="entry name" value="EAL domain-like"/>
    <property type="match status" value="1"/>
</dbReference>
<dbReference type="RefSeq" id="WP_237465281.1">
    <property type="nucleotide sequence ID" value="NZ_CAKLDI010000001.1"/>
</dbReference>
<dbReference type="CDD" id="cd01948">
    <property type="entry name" value="EAL"/>
    <property type="match status" value="1"/>
</dbReference>
<dbReference type="PROSITE" id="PS50887">
    <property type="entry name" value="GGDEF"/>
    <property type="match status" value="1"/>
</dbReference>
<dbReference type="Gene3D" id="3.20.20.450">
    <property type="entry name" value="EAL domain"/>
    <property type="match status" value="1"/>
</dbReference>
<evidence type="ECO:0000313" key="7">
    <source>
        <dbReference type="Proteomes" id="UP000838672"/>
    </source>
</evidence>
<feature type="coiled-coil region" evidence="1">
    <location>
        <begin position="177"/>
        <end position="307"/>
    </location>
</feature>
<dbReference type="InterPro" id="IPR043128">
    <property type="entry name" value="Rev_trsase/Diguanyl_cyclase"/>
</dbReference>
<dbReference type="InterPro" id="IPR050706">
    <property type="entry name" value="Cyclic-di-GMP_PDE-like"/>
</dbReference>
<dbReference type="InterPro" id="IPR000160">
    <property type="entry name" value="GGDEF_dom"/>
</dbReference>
<keyword evidence="7" id="KW-1185">Reference proteome</keyword>
<dbReference type="PROSITE" id="PS50883">
    <property type="entry name" value="EAL"/>
    <property type="match status" value="1"/>
</dbReference>
<feature type="region of interest" description="Disordered" evidence="2">
    <location>
        <begin position="332"/>
        <end position="372"/>
    </location>
</feature>
<evidence type="ECO:0000256" key="1">
    <source>
        <dbReference type="SAM" id="Coils"/>
    </source>
</evidence>
<evidence type="ECO:0000256" key="2">
    <source>
        <dbReference type="SAM" id="MobiDB-lite"/>
    </source>
</evidence>
<keyword evidence="1" id="KW-0175">Coiled coil</keyword>
<gene>
    <name evidence="6" type="ORF">VST7929_00921</name>
</gene>
<keyword evidence="3" id="KW-0812">Transmembrane</keyword>
<feature type="compositionally biased region" description="Basic and acidic residues" evidence="2">
    <location>
        <begin position="348"/>
        <end position="372"/>
    </location>
</feature>
<dbReference type="SUPFAM" id="SSF55073">
    <property type="entry name" value="Nucleotide cyclase"/>
    <property type="match status" value="1"/>
</dbReference>
<dbReference type="Gene3D" id="3.30.70.270">
    <property type="match status" value="1"/>
</dbReference>
<dbReference type="Pfam" id="PF00563">
    <property type="entry name" value="EAL"/>
    <property type="match status" value="1"/>
</dbReference>
<dbReference type="Proteomes" id="UP000838672">
    <property type="component" value="Unassembled WGS sequence"/>
</dbReference>
<comment type="caution">
    <text evidence="6">The sequence shown here is derived from an EMBL/GenBank/DDBJ whole genome shotgun (WGS) entry which is preliminary data.</text>
</comment>
<dbReference type="EMBL" id="CAKLDI010000001">
    <property type="protein sequence ID" value="CAH0533069.1"/>
    <property type="molecule type" value="Genomic_DNA"/>
</dbReference>
<evidence type="ECO:0008006" key="8">
    <source>
        <dbReference type="Google" id="ProtNLM"/>
    </source>
</evidence>
<dbReference type="SMART" id="SM00052">
    <property type="entry name" value="EAL"/>
    <property type="match status" value="1"/>
</dbReference>
<dbReference type="PANTHER" id="PTHR33121">
    <property type="entry name" value="CYCLIC DI-GMP PHOSPHODIESTERASE PDEF"/>
    <property type="match status" value="1"/>
</dbReference>
<feature type="transmembrane region" description="Helical" evidence="3">
    <location>
        <begin position="78"/>
        <end position="101"/>
    </location>
</feature>
<feature type="domain" description="EAL" evidence="4">
    <location>
        <begin position="554"/>
        <end position="800"/>
    </location>
</feature>
<evidence type="ECO:0000256" key="3">
    <source>
        <dbReference type="SAM" id="Phobius"/>
    </source>
</evidence>
<evidence type="ECO:0000259" key="4">
    <source>
        <dbReference type="PROSITE" id="PS50883"/>
    </source>
</evidence>
<organism evidence="6 7">
    <name type="scientific">Vibrio stylophorae</name>
    <dbReference type="NCBI Taxonomy" id="659351"/>
    <lineage>
        <taxon>Bacteria</taxon>
        <taxon>Pseudomonadati</taxon>
        <taxon>Pseudomonadota</taxon>
        <taxon>Gammaproteobacteria</taxon>
        <taxon>Vibrionales</taxon>
        <taxon>Vibrionaceae</taxon>
        <taxon>Vibrio</taxon>
    </lineage>
</organism>
<dbReference type="InterPro" id="IPR001633">
    <property type="entry name" value="EAL_dom"/>
</dbReference>